<sequence>MVGGVGMFIGRGVGGLWGGVVRVKKGFGEIVLEDFEWGLEEIWVEVGGVVGGGDRLGGGGGGGGGGVWGGGMKFRGVEEGWMW</sequence>
<evidence type="ECO:0000313" key="1">
    <source>
        <dbReference type="EMBL" id="CAL1592201.1"/>
    </source>
</evidence>
<dbReference type="AlphaFoldDB" id="A0AAV2KQF9"/>
<dbReference type="Proteomes" id="UP001497482">
    <property type="component" value="Chromosome 2"/>
</dbReference>
<accession>A0AAV2KQF9</accession>
<keyword evidence="2" id="KW-1185">Reference proteome</keyword>
<evidence type="ECO:0000313" key="2">
    <source>
        <dbReference type="Proteomes" id="UP001497482"/>
    </source>
</evidence>
<reference evidence="1 2" key="1">
    <citation type="submission" date="2024-04" db="EMBL/GenBank/DDBJ databases">
        <authorList>
            <person name="Waldvogel A.-M."/>
            <person name="Schoenle A."/>
        </authorList>
    </citation>
    <scope>NUCLEOTIDE SEQUENCE [LARGE SCALE GENOMIC DNA]</scope>
</reference>
<name>A0AAV2KQF9_KNICA</name>
<dbReference type="EMBL" id="OZ035824">
    <property type="protein sequence ID" value="CAL1592201.1"/>
    <property type="molecule type" value="Genomic_DNA"/>
</dbReference>
<organism evidence="1 2">
    <name type="scientific">Knipowitschia caucasica</name>
    <name type="common">Caucasian dwarf goby</name>
    <name type="synonym">Pomatoschistus caucasicus</name>
    <dbReference type="NCBI Taxonomy" id="637954"/>
    <lineage>
        <taxon>Eukaryota</taxon>
        <taxon>Metazoa</taxon>
        <taxon>Chordata</taxon>
        <taxon>Craniata</taxon>
        <taxon>Vertebrata</taxon>
        <taxon>Euteleostomi</taxon>
        <taxon>Actinopterygii</taxon>
        <taxon>Neopterygii</taxon>
        <taxon>Teleostei</taxon>
        <taxon>Neoteleostei</taxon>
        <taxon>Acanthomorphata</taxon>
        <taxon>Gobiaria</taxon>
        <taxon>Gobiiformes</taxon>
        <taxon>Gobioidei</taxon>
        <taxon>Gobiidae</taxon>
        <taxon>Gobiinae</taxon>
        <taxon>Knipowitschia</taxon>
    </lineage>
</organism>
<proteinExistence type="predicted"/>
<protein>
    <submittedName>
        <fullName evidence="1">Uncharacterized protein</fullName>
    </submittedName>
</protein>
<gene>
    <name evidence="1" type="ORF">KC01_LOCUS21483</name>
</gene>